<organism evidence="3 4">
    <name type="scientific">Thalassiosira oceanica</name>
    <name type="common">Marine diatom</name>
    <dbReference type="NCBI Taxonomy" id="159749"/>
    <lineage>
        <taxon>Eukaryota</taxon>
        <taxon>Sar</taxon>
        <taxon>Stramenopiles</taxon>
        <taxon>Ochrophyta</taxon>
        <taxon>Bacillariophyta</taxon>
        <taxon>Coscinodiscophyceae</taxon>
        <taxon>Thalassiosirophycidae</taxon>
        <taxon>Thalassiosirales</taxon>
        <taxon>Thalassiosiraceae</taxon>
        <taxon>Thalassiosira</taxon>
    </lineage>
</organism>
<proteinExistence type="predicted"/>
<keyword evidence="2" id="KW-0732">Signal</keyword>
<evidence type="ECO:0000313" key="4">
    <source>
        <dbReference type="Proteomes" id="UP000266841"/>
    </source>
</evidence>
<dbReference type="AlphaFoldDB" id="K0SV83"/>
<protein>
    <recommendedName>
        <fullName evidence="5">Transmembrane protein</fullName>
    </recommendedName>
</protein>
<feature type="compositionally biased region" description="Low complexity" evidence="1">
    <location>
        <begin position="149"/>
        <end position="160"/>
    </location>
</feature>
<feature type="compositionally biased region" description="Basic and acidic residues" evidence="1">
    <location>
        <begin position="161"/>
        <end position="175"/>
    </location>
</feature>
<accession>K0SV83</accession>
<feature type="signal peptide" evidence="2">
    <location>
        <begin position="1"/>
        <end position="34"/>
    </location>
</feature>
<evidence type="ECO:0000313" key="3">
    <source>
        <dbReference type="EMBL" id="EJK69340.1"/>
    </source>
</evidence>
<name>K0SV83_THAOC</name>
<dbReference type="eggNOG" id="ENOG502TB2D">
    <property type="taxonomic scope" value="Eukaryota"/>
</dbReference>
<feature type="region of interest" description="Disordered" evidence="1">
    <location>
        <begin position="144"/>
        <end position="175"/>
    </location>
</feature>
<comment type="caution">
    <text evidence="3">The sequence shown here is derived from an EMBL/GenBank/DDBJ whole genome shotgun (WGS) entry which is preliminary data.</text>
</comment>
<dbReference type="Proteomes" id="UP000266841">
    <property type="component" value="Unassembled WGS sequence"/>
</dbReference>
<dbReference type="EMBL" id="AGNL01010203">
    <property type="protein sequence ID" value="EJK69340.1"/>
    <property type="molecule type" value="Genomic_DNA"/>
</dbReference>
<feature type="chain" id="PRO_5003840337" description="Transmembrane protein" evidence="2">
    <location>
        <begin position="35"/>
        <end position="175"/>
    </location>
</feature>
<feature type="region of interest" description="Disordered" evidence="1">
    <location>
        <begin position="55"/>
        <end position="76"/>
    </location>
</feature>
<evidence type="ECO:0000256" key="2">
    <source>
        <dbReference type="SAM" id="SignalP"/>
    </source>
</evidence>
<dbReference type="OrthoDB" id="54410at2759"/>
<sequence length="175" mass="19524">MPAQATMHQRTSHPRRLLLIAVIFIGHCSRCSIGFNAPFQGATAVRRDLLQLRNHGDGDETDAANKTERVEGESKDESNLYTWAELQADPELRETVSALGWLFVGCGLILNQFGLAWVPQQSGGIRVGTLDQLDFQKELMREKRREAKQTSAVSSSATKASAERWLKQDRVETLS</sequence>
<reference evidence="3 4" key="1">
    <citation type="journal article" date="2012" name="Genome Biol.">
        <title>Genome and low-iron response of an oceanic diatom adapted to chronic iron limitation.</title>
        <authorList>
            <person name="Lommer M."/>
            <person name="Specht M."/>
            <person name="Roy A.S."/>
            <person name="Kraemer L."/>
            <person name="Andreson R."/>
            <person name="Gutowska M.A."/>
            <person name="Wolf J."/>
            <person name="Bergner S.V."/>
            <person name="Schilhabel M.B."/>
            <person name="Klostermeier U.C."/>
            <person name="Beiko R.G."/>
            <person name="Rosenstiel P."/>
            <person name="Hippler M."/>
            <person name="Laroche J."/>
        </authorList>
    </citation>
    <scope>NUCLEOTIDE SEQUENCE [LARGE SCALE GENOMIC DNA]</scope>
    <source>
        <strain evidence="3 4">CCMP1005</strain>
    </source>
</reference>
<keyword evidence="4" id="KW-1185">Reference proteome</keyword>
<gene>
    <name evidence="3" type="ORF">THAOC_09416</name>
</gene>
<evidence type="ECO:0008006" key="5">
    <source>
        <dbReference type="Google" id="ProtNLM"/>
    </source>
</evidence>
<evidence type="ECO:0000256" key="1">
    <source>
        <dbReference type="SAM" id="MobiDB-lite"/>
    </source>
</evidence>